<proteinExistence type="predicted"/>
<dbReference type="EMBL" id="JASBNA010000002">
    <property type="protein sequence ID" value="KAK7694519.1"/>
    <property type="molecule type" value="Genomic_DNA"/>
</dbReference>
<gene>
    <name evidence="2" type="ORF">QCA50_001705</name>
</gene>
<comment type="caution">
    <text evidence="2">The sequence shown here is derived from an EMBL/GenBank/DDBJ whole genome shotgun (WGS) entry which is preliminary data.</text>
</comment>
<keyword evidence="3" id="KW-1185">Reference proteome</keyword>
<sequence>MAIRTEAIISASPDSGSETESEDGNFDDTQVAQTYEDFAQSQLVHPAASDIPNCPSIEKVHPEETHNLIIQASNAITAFLDVLLDSRIVLMDEFRAHLINGLASLCMYEFTLGLAFLLMFSAVRYDFMEKLFVFRILFHQIAASEMPQGHSSVVVCWVDVILAKLSHAILAVMGQLL</sequence>
<organism evidence="2 3">
    <name type="scientific">Cerrena zonata</name>
    <dbReference type="NCBI Taxonomy" id="2478898"/>
    <lineage>
        <taxon>Eukaryota</taxon>
        <taxon>Fungi</taxon>
        <taxon>Dikarya</taxon>
        <taxon>Basidiomycota</taxon>
        <taxon>Agaricomycotina</taxon>
        <taxon>Agaricomycetes</taxon>
        <taxon>Polyporales</taxon>
        <taxon>Cerrenaceae</taxon>
        <taxon>Cerrena</taxon>
    </lineage>
</organism>
<keyword evidence="1" id="KW-0812">Transmembrane</keyword>
<dbReference type="Proteomes" id="UP001385951">
    <property type="component" value="Unassembled WGS sequence"/>
</dbReference>
<evidence type="ECO:0000313" key="3">
    <source>
        <dbReference type="Proteomes" id="UP001385951"/>
    </source>
</evidence>
<dbReference type="AlphaFoldDB" id="A0AAW0GTZ8"/>
<keyword evidence="1" id="KW-1133">Transmembrane helix</keyword>
<evidence type="ECO:0000256" key="1">
    <source>
        <dbReference type="SAM" id="Phobius"/>
    </source>
</evidence>
<feature type="transmembrane region" description="Helical" evidence="1">
    <location>
        <begin position="98"/>
        <end position="120"/>
    </location>
</feature>
<reference evidence="2 3" key="1">
    <citation type="submission" date="2022-09" db="EMBL/GenBank/DDBJ databases">
        <authorList>
            <person name="Palmer J.M."/>
        </authorList>
    </citation>
    <scope>NUCLEOTIDE SEQUENCE [LARGE SCALE GENOMIC DNA]</scope>
    <source>
        <strain evidence="2 3">DSM 7382</strain>
    </source>
</reference>
<keyword evidence="1" id="KW-0472">Membrane</keyword>
<protein>
    <submittedName>
        <fullName evidence="2">Uncharacterized protein</fullName>
    </submittedName>
</protein>
<evidence type="ECO:0000313" key="2">
    <source>
        <dbReference type="EMBL" id="KAK7694519.1"/>
    </source>
</evidence>
<accession>A0AAW0GTZ8</accession>
<name>A0AAW0GTZ8_9APHY</name>